<keyword evidence="4" id="KW-0472">Membrane</keyword>
<name>A0A1W6MK98_9FLAO</name>
<dbReference type="EMBL" id="CP019344">
    <property type="protein sequence ID" value="ARN77997.1"/>
    <property type="molecule type" value="Genomic_DNA"/>
</dbReference>
<dbReference type="PROSITE" id="PS51257">
    <property type="entry name" value="PROKAR_LIPOPROTEIN"/>
    <property type="match status" value="1"/>
</dbReference>
<feature type="domain" description="RagB/SusD" evidence="7">
    <location>
        <begin position="333"/>
        <end position="501"/>
    </location>
</feature>
<organism evidence="9 10">
    <name type="scientific">Nonlabens spongiae</name>
    <dbReference type="NCBI Taxonomy" id="331648"/>
    <lineage>
        <taxon>Bacteria</taxon>
        <taxon>Pseudomonadati</taxon>
        <taxon>Bacteroidota</taxon>
        <taxon>Flavobacteriia</taxon>
        <taxon>Flavobacteriales</taxon>
        <taxon>Flavobacteriaceae</taxon>
        <taxon>Nonlabens</taxon>
    </lineage>
</organism>
<evidence type="ECO:0008006" key="11">
    <source>
        <dbReference type="Google" id="ProtNLM"/>
    </source>
</evidence>
<feature type="domain" description="SusD-like N-terminal" evidence="8">
    <location>
        <begin position="35"/>
        <end position="199"/>
    </location>
</feature>
<dbReference type="Gene3D" id="1.25.40.390">
    <property type="match status" value="1"/>
</dbReference>
<evidence type="ECO:0000256" key="6">
    <source>
        <dbReference type="SAM" id="SignalP"/>
    </source>
</evidence>
<dbReference type="STRING" id="331648.BST97_08275"/>
<evidence type="ECO:0000259" key="8">
    <source>
        <dbReference type="Pfam" id="PF14322"/>
    </source>
</evidence>
<evidence type="ECO:0000313" key="10">
    <source>
        <dbReference type="Proteomes" id="UP000193431"/>
    </source>
</evidence>
<evidence type="ECO:0000256" key="2">
    <source>
        <dbReference type="ARBA" id="ARBA00006275"/>
    </source>
</evidence>
<dbReference type="InterPro" id="IPR033985">
    <property type="entry name" value="SusD-like_N"/>
</dbReference>
<feature type="signal peptide" evidence="6">
    <location>
        <begin position="1"/>
        <end position="20"/>
    </location>
</feature>
<feature type="chain" id="PRO_5012099882" description="RagB/SusD family nutrient uptake outer membrane protein" evidence="6">
    <location>
        <begin position="21"/>
        <end position="501"/>
    </location>
</feature>
<dbReference type="InterPro" id="IPR012944">
    <property type="entry name" value="SusD_RagB_dom"/>
</dbReference>
<evidence type="ECO:0000256" key="4">
    <source>
        <dbReference type="ARBA" id="ARBA00023136"/>
    </source>
</evidence>
<evidence type="ECO:0000256" key="3">
    <source>
        <dbReference type="ARBA" id="ARBA00022729"/>
    </source>
</evidence>
<evidence type="ECO:0000256" key="1">
    <source>
        <dbReference type="ARBA" id="ARBA00004442"/>
    </source>
</evidence>
<proteinExistence type="inferred from homology"/>
<dbReference type="SUPFAM" id="SSF48452">
    <property type="entry name" value="TPR-like"/>
    <property type="match status" value="1"/>
</dbReference>
<gene>
    <name evidence="9" type="ORF">BST97_08275</name>
</gene>
<dbReference type="AlphaFoldDB" id="A0A1W6MK98"/>
<reference evidence="9 10" key="1">
    <citation type="submission" date="2016-11" db="EMBL/GenBank/DDBJ databases">
        <title>Trade-off between light-utilization and light-protection in marine flavobacteria.</title>
        <authorList>
            <person name="Kumagai Y."/>
        </authorList>
    </citation>
    <scope>NUCLEOTIDE SEQUENCE [LARGE SCALE GENOMIC DNA]</scope>
    <source>
        <strain evidence="9 10">JCM 13191</strain>
    </source>
</reference>
<comment type="subcellular location">
    <subcellularLocation>
        <location evidence="1">Cell outer membrane</location>
    </subcellularLocation>
</comment>
<dbReference type="InterPro" id="IPR011990">
    <property type="entry name" value="TPR-like_helical_dom_sf"/>
</dbReference>
<protein>
    <recommendedName>
        <fullName evidence="11">RagB/SusD family nutrient uptake outer membrane protein</fullName>
    </recommendedName>
</protein>
<evidence type="ECO:0000259" key="7">
    <source>
        <dbReference type="Pfam" id="PF07980"/>
    </source>
</evidence>
<evidence type="ECO:0000256" key="5">
    <source>
        <dbReference type="ARBA" id="ARBA00023237"/>
    </source>
</evidence>
<keyword evidence="10" id="KW-1185">Reference proteome</keyword>
<accession>A0A1W6MK98</accession>
<keyword evidence="5" id="KW-0998">Cell outer membrane</keyword>
<dbReference type="Pfam" id="PF07980">
    <property type="entry name" value="SusD_RagB"/>
    <property type="match status" value="1"/>
</dbReference>
<keyword evidence="3 6" id="KW-0732">Signal</keyword>
<dbReference type="Proteomes" id="UP000193431">
    <property type="component" value="Chromosome"/>
</dbReference>
<evidence type="ECO:0000313" key="9">
    <source>
        <dbReference type="EMBL" id="ARN77997.1"/>
    </source>
</evidence>
<dbReference type="GO" id="GO:0009279">
    <property type="term" value="C:cell outer membrane"/>
    <property type="evidence" value="ECO:0007669"/>
    <property type="project" value="UniProtKB-SubCell"/>
</dbReference>
<dbReference type="Pfam" id="PF14322">
    <property type="entry name" value="SusD-like_3"/>
    <property type="match status" value="1"/>
</dbReference>
<comment type="similarity">
    <text evidence="2">Belongs to the SusD family.</text>
</comment>
<sequence length="501" mass="54978">MKKIVLTFAAVAMLFSCQDATEINQPSEFSFDVAYQNVDDVKTGVYAVYSQTNTTAGIQFTSQFTDECGLGEASGNGSDTHRLQLNVNNTFANALFSGYGGAVRNANIFFTGAAGVTPEGADEEALYNEALGEVHALRAYAYTQWMAYFAQDLSDRNSLAVPVFDFIPAVDYAPERNTVQEVYDQILSDLEEAERLLTLSGTPYSVDFVSLDFVRACRARAAAYVGDYATASSNAQAVLNNFSLPSTASESDYRQVWEDVAGAGTANEVVFKFNNTLAVGSSIGQIWNTNSSSVAGSPLYEVSRRLFNILESNEANFGDIRRDVYVDPSSLISPDYDNDPNPRFNDIIVVDKYPGDPSIPGLVGGYTNDQKVFRTAEMHLILAEAAADANNLSEVGNQLKEIRDARYTSQEPAPSFGTSAEALREILNERYIELAFEGHRYIDLKRLGREANQGLDRNETDCSLYPSAECDLPPSDFRLRALPIPAAERRANSNITQNDDY</sequence>